<organism evidence="3 4">
    <name type="scientific">Neohortaea acidophila</name>
    <dbReference type="NCBI Taxonomy" id="245834"/>
    <lineage>
        <taxon>Eukaryota</taxon>
        <taxon>Fungi</taxon>
        <taxon>Dikarya</taxon>
        <taxon>Ascomycota</taxon>
        <taxon>Pezizomycotina</taxon>
        <taxon>Dothideomycetes</taxon>
        <taxon>Dothideomycetidae</taxon>
        <taxon>Mycosphaerellales</taxon>
        <taxon>Teratosphaeriaceae</taxon>
        <taxon>Neohortaea</taxon>
    </lineage>
</organism>
<dbReference type="AlphaFoldDB" id="A0A6A6PY16"/>
<dbReference type="GO" id="GO:0042134">
    <property type="term" value="F:rRNA primary transcript binding"/>
    <property type="evidence" value="ECO:0007669"/>
    <property type="project" value="InterPro"/>
</dbReference>
<protein>
    <recommendedName>
        <fullName evidence="2">RNase MRP protein 1 RNA binding domain-containing protein</fullName>
    </recommendedName>
</protein>
<feature type="compositionally biased region" description="Gly residues" evidence="1">
    <location>
        <begin position="160"/>
        <end position="173"/>
    </location>
</feature>
<keyword evidence="4" id="KW-1185">Reference proteome</keyword>
<accession>A0A6A6PY16</accession>
<dbReference type="Pfam" id="PF20945">
    <property type="entry name" value="RMP1"/>
    <property type="match status" value="1"/>
</dbReference>
<dbReference type="InterPro" id="IPR047204">
    <property type="entry name" value="RMP1_RBD"/>
</dbReference>
<dbReference type="EMBL" id="MU001634">
    <property type="protein sequence ID" value="KAF2484651.1"/>
    <property type="molecule type" value="Genomic_DNA"/>
</dbReference>
<evidence type="ECO:0000256" key="1">
    <source>
        <dbReference type="SAM" id="MobiDB-lite"/>
    </source>
</evidence>
<reference evidence="3" key="1">
    <citation type="journal article" date="2020" name="Stud. Mycol.">
        <title>101 Dothideomycetes genomes: a test case for predicting lifestyles and emergence of pathogens.</title>
        <authorList>
            <person name="Haridas S."/>
            <person name="Albert R."/>
            <person name="Binder M."/>
            <person name="Bloem J."/>
            <person name="Labutti K."/>
            <person name="Salamov A."/>
            <person name="Andreopoulos B."/>
            <person name="Baker S."/>
            <person name="Barry K."/>
            <person name="Bills G."/>
            <person name="Bluhm B."/>
            <person name="Cannon C."/>
            <person name="Castanera R."/>
            <person name="Culley D."/>
            <person name="Daum C."/>
            <person name="Ezra D."/>
            <person name="Gonzalez J."/>
            <person name="Henrissat B."/>
            <person name="Kuo A."/>
            <person name="Liang C."/>
            <person name="Lipzen A."/>
            <person name="Lutzoni F."/>
            <person name="Magnuson J."/>
            <person name="Mondo S."/>
            <person name="Nolan M."/>
            <person name="Ohm R."/>
            <person name="Pangilinan J."/>
            <person name="Park H.-J."/>
            <person name="Ramirez L."/>
            <person name="Alfaro M."/>
            <person name="Sun H."/>
            <person name="Tritt A."/>
            <person name="Yoshinaga Y."/>
            <person name="Zwiers L.-H."/>
            <person name="Turgeon B."/>
            <person name="Goodwin S."/>
            <person name="Spatafora J."/>
            <person name="Crous P."/>
            <person name="Grigoriev I."/>
        </authorList>
    </citation>
    <scope>NUCLEOTIDE SEQUENCE</scope>
    <source>
        <strain evidence="3">CBS 113389</strain>
    </source>
</reference>
<evidence type="ECO:0000313" key="4">
    <source>
        <dbReference type="Proteomes" id="UP000799767"/>
    </source>
</evidence>
<dbReference type="PANTHER" id="PTHR37792:SF1">
    <property type="entry name" value="RIBONUCLEASE MRP PROTEIN SUBUNIT RMP1"/>
    <property type="match status" value="1"/>
</dbReference>
<feature type="compositionally biased region" description="Basic and acidic residues" evidence="1">
    <location>
        <begin position="204"/>
        <end position="215"/>
    </location>
</feature>
<name>A0A6A6PY16_9PEZI</name>
<gene>
    <name evidence="3" type="ORF">BDY17DRAFT_323492</name>
</gene>
<feature type="domain" description="RNase MRP protein 1 RNA binding" evidence="2">
    <location>
        <begin position="23"/>
        <end position="126"/>
    </location>
</feature>
<dbReference type="CDD" id="cd22573">
    <property type="entry name" value="RMP1_RBD"/>
    <property type="match status" value="1"/>
</dbReference>
<proteinExistence type="predicted"/>
<sequence>MSTPPKSLFTQSTLTTLTHLTHLLHLFHHRNKNQHRHSLWYRHFSSFRKQLNTLHASLTTLHSTPETHLARTRKKAQDRALRSSISARLDFWRDVLVPKWEHAFGQLVADLRFAVLGVVLIAVLAQVCGAVGITGAYEAMAEGEVERVLEEFGREFWGDDGAGGARGRNGGRGGGEDVGEVVRRDEGGDVAQVSTPPAPVVRPAVEEESRDDEQVVPKTSTRPPRKKRRKGGDAIDDLFSGLD</sequence>
<feature type="region of interest" description="Disordered" evidence="1">
    <location>
        <begin position="160"/>
        <end position="243"/>
    </location>
</feature>
<dbReference type="OrthoDB" id="5414547at2759"/>
<dbReference type="InterPro" id="IPR047205">
    <property type="entry name" value="RMP1"/>
</dbReference>
<evidence type="ECO:0000259" key="2">
    <source>
        <dbReference type="Pfam" id="PF20945"/>
    </source>
</evidence>
<dbReference type="RefSeq" id="XP_033591220.1">
    <property type="nucleotide sequence ID" value="XM_033737023.1"/>
</dbReference>
<dbReference type="Proteomes" id="UP000799767">
    <property type="component" value="Unassembled WGS sequence"/>
</dbReference>
<dbReference type="GO" id="GO:0000172">
    <property type="term" value="C:ribonuclease MRP complex"/>
    <property type="evidence" value="ECO:0007669"/>
    <property type="project" value="InterPro"/>
</dbReference>
<dbReference type="PANTHER" id="PTHR37792">
    <property type="entry name" value="RIBONUCLEASE MRP PROTEIN SUBUNIT RMP1"/>
    <property type="match status" value="1"/>
</dbReference>
<dbReference type="GeneID" id="54478025"/>
<dbReference type="GO" id="GO:0000294">
    <property type="term" value="P:nuclear-transcribed mRNA catabolic process, RNase MRP-dependent"/>
    <property type="evidence" value="ECO:0007669"/>
    <property type="project" value="TreeGrafter"/>
</dbReference>
<dbReference type="GO" id="GO:0000466">
    <property type="term" value="P:maturation of 5.8S rRNA from tricistronic rRNA transcript (SSU-rRNA, 5.8S rRNA, LSU-rRNA)"/>
    <property type="evidence" value="ECO:0007669"/>
    <property type="project" value="TreeGrafter"/>
</dbReference>
<evidence type="ECO:0000313" key="3">
    <source>
        <dbReference type="EMBL" id="KAF2484651.1"/>
    </source>
</evidence>